<dbReference type="AlphaFoldDB" id="A0A844YVV8"/>
<dbReference type="EMBL" id="WTYV01000002">
    <property type="protein sequence ID" value="MXO71669.1"/>
    <property type="molecule type" value="Genomic_DNA"/>
</dbReference>
<evidence type="ECO:0000313" key="3">
    <source>
        <dbReference type="Proteomes" id="UP000466966"/>
    </source>
</evidence>
<accession>A0A844YVV8</accession>
<organism evidence="2 3">
    <name type="scientific">Alteraurantiacibacter buctensis</name>
    <dbReference type="NCBI Taxonomy" id="1503981"/>
    <lineage>
        <taxon>Bacteria</taxon>
        <taxon>Pseudomonadati</taxon>
        <taxon>Pseudomonadota</taxon>
        <taxon>Alphaproteobacteria</taxon>
        <taxon>Sphingomonadales</taxon>
        <taxon>Erythrobacteraceae</taxon>
        <taxon>Alteraurantiacibacter</taxon>
    </lineage>
</organism>
<dbReference type="InterPro" id="IPR009683">
    <property type="entry name" value="Extensin-like_C"/>
</dbReference>
<dbReference type="OrthoDB" id="9809788at2"/>
<name>A0A844YVV8_9SPHN</name>
<evidence type="ECO:0000313" key="2">
    <source>
        <dbReference type="EMBL" id="MXO71669.1"/>
    </source>
</evidence>
<keyword evidence="3" id="KW-1185">Reference proteome</keyword>
<dbReference type="Pfam" id="PF06904">
    <property type="entry name" value="Extensin-like_C"/>
    <property type="match status" value="1"/>
</dbReference>
<protein>
    <submittedName>
        <fullName evidence="2">Extensin</fullName>
    </submittedName>
</protein>
<dbReference type="Proteomes" id="UP000466966">
    <property type="component" value="Unassembled WGS sequence"/>
</dbReference>
<gene>
    <name evidence="2" type="ORF">GRI99_08445</name>
</gene>
<feature type="domain" description="Extensin-like C-terminal" evidence="1">
    <location>
        <begin position="68"/>
        <end position="240"/>
    </location>
</feature>
<reference evidence="2 3" key="1">
    <citation type="submission" date="2019-12" db="EMBL/GenBank/DDBJ databases">
        <title>Genomic-based taxomic classification of the family Erythrobacteraceae.</title>
        <authorList>
            <person name="Xu L."/>
        </authorList>
    </citation>
    <scope>NUCLEOTIDE SEQUENCE [LARGE SCALE GENOMIC DNA]</scope>
    <source>
        <strain evidence="2 3">M0322</strain>
    </source>
</reference>
<comment type="caution">
    <text evidence="2">The sequence shown here is derived from an EMBL/GenBank/DDBJ whole genome shotgun (WGS) entry which is preliminary data.</text>
</comment>
<proteinExistence type="predicted"/>
<evidence type="ECO:0000259" key="1">
    <source>
        <dbReference type="Pfam" id="PF06904"/>
    </source>
</evidence>
<sequence length="240" mass="26111">MQFSRTIGDMKRDRALLVILMLAAAAMAGRAWLLENPQHDPFAPLSLDHPPGWATQSKLAALRDNLPACRQVLAEGAVDFAELPPSGEGACRREDRTRADGNLLSPEGAQMTCQTMLGHELWLRHSVQPLAQEFLGSRVMRIEHLGTYNCRRIGGGDDGDWSEHATGNAIDIAAFILADGRRVSVLDDWQGGDAAARFLHKVRDGACGSFATVLSPDYNAAHADHLHLDQAPRMIGGVCR</sequence>